<dbReference type="PANTHER" id="PTHR19855">
    <property type="entry name" value="WD40 REPEAT PROTEIN 12, 37"/>
    <property type="match status" value="1"/>
</dbReference>
<dbReference type="Pfam" id="PF08154">
    <property type="entry name" value="NLE"/>
    <property type="match status" value="1"/>
</dbReference>
<proteinExistence type="inferred from homology"/>
<dbReference type="VEuPathDB" id="FungiDB:MELLADRAFT_74936"/>
<feature type="repeat" description="WD" evidence="7">
    <location>
        <begin position="349"/>
        <end position="372"/>
    </location>
</feature>
<evidence type="ECO:0000256" key="1">
    <source>
        <dbReference type="ARBA" id="ARBA00022517"/>
    </source>
</evidence>
<comment type="subcellular location">
    <subcellularLocation>
        <location evidence="6">Nucleus</location>
        <location evidence="6">Nucleolus</location>
    </subcellularLocation>
    <subcellularLocation>
        <location evidence="6">Nucleus</location>
        <location evidence="6">Nucleoplasm</location>
    </subcellularLocation>
</comment>
<evidence type="ECO:0000259" key="8">
    <source>
        <dbReference type="Pfam" id="PF08154"/>
    </source>
</evidence>
<dbReference type="AlphaFoldDB" id="F4RP63"/>
<organism evidence="10">
    <name type="scientific">Melampsora larici-populina (strain 98AG31 / pathotype 3-4-7)</name>
    <name type="common">Poplar leaf rust fungus</name>
    <dbReference type="NCBI Taxonomy" id="747676"/>
    <lineage>
        <taxon>Eukaryota</taxon>
        <taxon>Fungi</taxon>
        <taxon>Dikarya</taxon>
        <taxon>Basidiomycota</taxon>
        <taxon>Pucciniomycotina</taxon>
        <taxon>Pucciniomycetes</taxon>
        <taxon>Pucciniales</taxon>
        <taxon>Melampsoraceae</taxon>
        <taxon>Melampsora</taxon>
    </lineage>
</organism>
<keyword evidence="5 6" id="KW-0539">Nucleus</keyword>
<feature type="repeat" description="WD" evidence="7">
    <location>
        <begin position="375"/>
        <end position="419"/>
    </location>
</feature>
<dbReference type="Proteomes" id="UP000001072">
    <property type="component" value="Unassembled WGS sequence"/>
</dbReference>
<dbReference type="InterPro" id="IPR020472">
    <property type="entry name" value="WD40_PAC1"/>
</dbReference>
<dbReference type="Pfam" id="PF00400">
    <property type="entry name" value="WD40"/>
    <property type="match status" value="5"/>
</dbReference>
<feature type="repeat" description="WD" evidence="7">
    <location>
        <begin position="133"/>
        <end position="183"/>
    </location>
</feature>
<dbReference type="OrthoDB" id="10251381at2759"/>
<keyword evidence="10" id="KW-1185">Reference proteome</keyword>
<dbReference type="PROSITE" id="PS00678">
    <property type="entry name" value="WD_REPEATS_1"/>
    <property type="match status" value="2"/>
</dbReference>
<dbReference type="KEGG" id="mlr:MELLADRAFT_74936"/>
<dbReference type="PROSITE" id="PS50294">
    <property type="entry name" value="WD_REPEATS_REGION"/>
    <property type="match status" value="1"/>
</dbReference>
<dbReference type="GO" id="GO:0030687">
    <property type="term" value="C:preribosome, large subunit precursor"/>
    <property type="evidence" value="ECO:0007669"/>
    <property type="project" value="UniProtKB-UniRule"/>
</dbReference>
<dbReference type="EMBL" id="GL883111">
    <property type="protein sequence ID" value="EGG05904.1"/>
    <property type="molecule type" value="Genomic_DNA"/>
</dbReference>
<keyword evidence="3 7" id="KW-0853">WD repeat</keyword>
<dbReference type="InParanoid" id="F4RP63"/>
<dbReference type="PRINTS" id="PR00320">
    <property type="entry name" value="GPROTEINBRPT"/>
</dbReference>
<gene>
    <name evidence="6" type="primary">YTM1</name>
    <name evidence="9" type="ORF">MELLADRAFT_74936</name>
</gene>
<dbReference type="SMART" id="SM00320">
    <property type="entry name" value="WD40"/>
    <property type="match status" value="7"/>
</dbReference>
<protein>
    <recommendedName>
        <fullName evidence="6">Ribosome biogenesis protein YTM1</fullName>
    </recommendedName>
</protein>
<dbReference type="InterPro" id="IPR015943">
    <property type="entry name" value="WD40/YVTN_repeat-like_dom_sf"/>
</dbReference>
<dbReference type="Gene3D" id="2.130.10.10">
    <property type="entry name" value="YVTN repeat-like/Quinoprotein amine dehydrogenase"/>
    <property type="match status" value="1"/>
</dbReference>
<keyword evidence="4" id="KW-0677">Repeat</keyword>
<dbReference type="STRING" id="747676.F4RP63"/>
<dbReference type="GO" id="GO:0005654">
    <property type="term" value="C:nucleoplasm"/>
    <property type="evidence" value="ECO:0007669"/>
    <property type="project" value="UniProtKB-SubCell"/>
</dbReference>
<accession>F4RP63</accession>
<dbReference type="InterPro" id="IPR028599">
    <property type="entry name" value="WDR12/Ytm1"/>
</dbReference>
<evidence type="ECO:0000313" key="9">
    <source>
        <dbReference type="EMBL" id="EGG05904.1"/>
    </source>
</evidence>
<dbReference type="InterPro" id="IPR001680">
    <property type="entry name" value="WD40_rpt"/>
</dbReference>
<evidence type="ECO:0000256" key="3">
    <source>
        <dbReference type="ARBA" id="ARBA00022574"/>
    </source>
</evidence>
<dbReference type="SUPFAM" id="SSF50978">
    <property type="entry name" value="WD40 repeat-like"/>
    <property type="match status" value="1"/>
</dbReference>
<dbReference type="FunCoup" id="F4RP63">
    <property type="interactions" value="389"/>
</dbReference>
<comment type="function">
    <text evidence="6">Component of the NOP7 complex, which is required for maturation of the 25S and 5.8S ribosomal RNAs and formation of the 60S ribosome.</text>
</comment>
<comment type="similarity">
    <text evidence="6">Belongs to the WD repeat WDR12/YTM1 family.</text>
</comment>
<keyword evidence="1 6" id="KW-0690">Ribosome biogenesis</keyword>
<evidence type="ECO:0000313" key="10">
    <source>
        <dbReference type="Proteomes" id="UP000001072"/>
    </source>
</evidence>
<evidence type="ECO:0000256" key="4">
    <source>
        <dbReference type="ARBA" id="ARBA00022737"/>
    </source>
</evidence>
<sequence length="463" mass="51760">MIPVRLVTKSKQYAIPNAKYMVPSDWKRFQLSELINKVLEHSQPIPFDFVIEDQLLRTSVKTFIDSRGLSTESILEIEYLESVLPPKYVNSFQHDDWISHLDVSRTGTFLTACYDANLRLFSSNDSSKPFLTIPGHDQPILSTTWIPNYHQAGQNQKSDYLASGGMDRVIRVWRLDSNPAHDDQILDLEGSQTATTTHVLALHKSPVSTIKASSHATQAGRLITGDWDGIIGLWDLGSQEHDKVVDFDQEELERAAAGEETRISKKRKKRDGTNTRMIAKQPIQVINVHQAKVARALFSHFDHNKAFSASHDHSVKRLDLETGVEDWCKVAGPEKCLLDIDECKGREGLLVTGGMDRTVCFWDVREESQNVSLTLYGHQAPVSSISSNPSNTHSLQILSGSFDGTCKIWDTRSIKESLYTIQKPNVGGEQKLKKKILSVGWNSDGNLLGFGGEDCELSISSVN</sequence>
<reference evidence="10" key="1">
    <citation type="journal article" date="2011" name="Proc. Natl. Acad. Sci. U.S.A.">
        <title>Obligate biotrophy features unraveled by the genomic analysis of rust fungi.</title>
        <authorList>
            <person name="Duplessis S."/>
            <person name="Cuomo C.A."/>
            <person name="Lin Y.-C."/>
            <person name="Aerts A."/>
            <person name="Tisserant E."/>
            <person name="Veneault-Fourrey C."/>
            <person name="Joly D.L."/>
            <person name="Hacquard S."/>
            <person name="Amselem J."/>
            <person name="Cantarel B.L."/>
            <person name="Chiu R."/>
            <person name="Coutinho P.M."/>
            <person name="Feau N."/>
            <person name="Field M."/>
            <person name="Frey P."/>
            <person name="Gelhaye E."/>
            <person name="Goldberg J."/>
            <person name="Grabherr M.G."/>
            <person name="Kodira C.D."/>
            <person name="Kohler A."/>
            <person name="Kuees U."/>
            <person name="Lindquist E.A."/>
            <person name="Lucas S.M."/>
            <person name="Mago R."/>
            <person name="Mauceli E."/>
            <person name="Morin E."/>
            <person name="Murat C."/>
            <person name="Pangilinan J.L."/>
            <person name="Park R."/>
            <person name="Pearson M."/>
            <person name="Quesneville H."/>
            <person name="Rouhier N."/>
            <person name="Sakthikumar S."/>
            <person name="Salamov A.A."/>
            <person name="Schmutz J."/>
            <person name="Selles B."/>
            <person name="Shapiro H."/>
            <person name="Tanguay P."/>
            <person name="Tuskan G.A."/>
            <person name="Henrissat B."/>
            <person name="Van de Peer Y."/>
            <person name="Rouze P."/>
            <person name="Ellis J.G."/>
            <person name="Dodds P.N."/>
            <person name="Schein J.E."/>
            <person name="Zhong S."/>
            <person name="Hamelin R.C."/>
            <person name="Grigoriev I.V."/>
            <person name="Szabo L.J."/>
            <person name="Martin F."/>
        </authorList>
    </citation>
    <scope>NUCLEOTIDE SEQUENCE [LARGE SCALE GENOMIC DNA]</scope>
    <source>
        <strain evidence="10">98AG31 / pathotype 3-4-7</strain>
    </source>
</reference>
<dbReference type="InterPro" id="IPR019775">
    <property type="entry name" value="WD40_repeat_CS"/>
</dbReference>
<evidence type="ECO:0000256" key="5">
    <source>
        <dbReference type="ARBA" id="ARBA00023242"/>
    </source>
</evidence>
<dbReference type="GO" id="GO:0000466">
    <property type="term" value="P:maturation of 5.8S rRNA from tricistronic rRNA transcript (SSU-rRNA, 5.8S rRNA, LSU-rRNA)"/>
    <property type="evidence" value="ECO:0007669"/>
    <property type="project" value="UniProtKB-UniRule"/>
</dbReference>
<dbReference type="InterPro" id="IPR036322">
    <property type="entry name" value="WD40_repeat_dom_sf"/>
</dbReference>
<comment type="subunit">
    <text evidence="6">Component of the NOP7 complex, composed of ERB1, NOP7 and YTM1. Within the NOP7 complex ERB1 appears to interact directly with NOP7 and YTM1. The NOP7 complex also associates with the 66S pre-ribosome.</text>
</comment>
<feature type="repeat" description="WD" evidence="7">
    <location>
        <begin position="200"/>
        <end position="244"/>
    </location>
</feature>
<name>F4RP63_MELLP</name>
<keyword evidence="2 6" id="KW-0698">rRNA processing</keyword>
<dbReference type="InterPro" id="IPR012972">
    <property type="entry name" value="NLE"/>
</dbReference>
<dbReference type="GO" id="GO:0000463">
    <property type="term" value="P:maturation of LSU-rRNA from tricistronic rRNA transcript (SSU-rRNA, 5.8S rRNA, LSU-rRNA)"/>
    <property type="evidence" value="ECO:0007669"/>
    <property type="project" value="UniProtKB-UniRule"/>
</dbReference>
<dbReference type="GeneID" id="18932610"/>
<dbReference type="HAMAP" id="MF_03029">
    <property type="entry name" value="WDR12"/>
    <property type="match status" value="1"/>
</dbReference>
<dbReference type="GO" id="GO:0043021">
    <property type="term" value="F:ribonucleoprotein complex binding"/>
    <property type="evidence" value="ECO:0007669"/>
    <property type="project" value="UniProtKB-UniRule"/>
</dbReference>
<dbReference type="PANTHER" id="PTHR19855:SF11">
    <property type="entry name" value="RIBOSOME BIOGENESIS PROTEIN WDR12"/>
    <property type="match status" value="1"/>
</dbReference>
<dbReference type="eggNOG" id="KOG0313">
    <property type="taxonomic scope" value="Eukaryota"/>
</dbReference>
<feature type="domain" description="NLE" evidence="8">
    <location>
        <begin position="2"/>
        <end position="64"/>
    </location>
</feature>
<dbReference type="GO" id="GO:0005730">
    <property type="term" value="C:nucleolus"/>
    <property type="evidence" value="ECO:0007669"/>
    <property type="project" value="UniProtKB-SubCell"/>
</dbReference>
<dbReference type="HOGENOM" id="CLU_000288_57_0_1"/>
<evidence type="ECO:0000256" key="7">
    <source>
        <dbReference type="PROSITE-ProRule" id="PRU00221"/>
    </source>
</evidence>
<evidence type="ECO:0000256" key="6">
    <source>
        <dbReference type="HAMAP-Rule" id="MF_03029"/>
    </source>
</evidence>
<dbReference type="PROSITE" id="PS50082">
    <property type="entry name" value="WD_REPEATS_2"/>
    <property type="match status" value="4"/>
</dbReference>
<dbReference type="RefSeq" id="XP_007410960.1">
    <property type="nucleotide sequence ID" value="XM_007410898.1"/>
</dbReference>
<evidence type="ECO:0000256" key="2">
    <source>
        <dbReference type="ARBA" id="ARBA00022552"/>
    </source>
</evidence>